<dbReference type="GO" id="GO:0016020">
    <property type="term" value="C:membrane"/>
    <property type="evidence" value="ECO:0007669"/>
    <property type="project" value="InterPro"/>
</dbReference>
<feature type="transmembrane region" description="Helical" evidence="2">
    <location>
        <begin position="81"/>
        <end position="98"/>
    </location>
</feature>
<keyword evidence="2" id="KW-0812">Transmembrane</keyword>
<dbReference type="AlphaFoldDB" id="A0A6V8PS27"/>
<reference evidence="4 5" key="1">
    <citation type="journal article" date="2020" name="Front. Microbiol.">
        <title>Single-cell genomics of novel Actinobacteria with the Wood-Ljungdahl pathway discovered in a serpentinizing system.</title>
        <authorList>
            <person name="Merino N."/>
            <person name="Kawai M."/>
            <person name="Boyd E.S."/>
            <person name="Colman D.R."/>
            <person name="McGlynn S.E."/>
            <person name="Nealson K.H."/>
            <person name="Kurokawa K."/>
            <person name="Hongoh Y."/>
        </authorList>
    </citation>
    <scope>NUCLEOTIDE SEQUENCE [LARGE SCALE GENOMIC DNA]</scope>
    <source>
        <strain evidence="4 5">S43</strain>
    </source>
</reference>
<keyword evidence="2" id="KW-0472">Membrane</keyword>
<sequence length="126" mass="14423">MARMRCNVSNHSFTTPVSFTARISLLLNALVWSLPVFFIKYLSYSFDPYTQNFYRSLSATVALFLYVWLRKREELQRVMGEWRLFVPPAIIFAAAQILCVEGIYKITASLAAILERGGLVFVVIFG</sequence>
<dbReference type="InterPro" id="IPR037185">
    <property type="entry name" value="EmrE-like"/>
</dbReference>
<protein>
    <recommendedName>
        <fullName evidence="3">EamA domain-containing protein</fullName>
    </recommendedName>
</protein>
<keyword evidence="2" id="KW-1133">Transmembrane helix</keyword>
<evidence type="ECO:0000313" key="5">
    <source>
        <dbReference type="Proteomes" id="UP000576480"/>
    </source>
</evidence>
<dbReference type="Proteomes" id="UP000576480">
    <property type="component" value="Unassembled WGS sequence"/>
</dbReference>
<dbReference type="SUPFAM" id="SSF103481">
    <property type="entry name" value="Multidrug resistance efflux transporter EmrE"/>
    <property type="match status" value="1"/>
</dbReference>
<comment type="caution">
    <text evidence="4">The sequence shown here is derived from an EMBL/GenBank/DDBJ whole genome shotgun (WGS) entry which is preliminary data.</text>
</comment>
<evidence type="ECO:0000256" key="1">
    <source>
        <dbReference type="ARBA" id="ARBA00007362"/>
    </source>
</evidence>
<evidence type="ECO:0000313" key="4">
    <source>
        <dbReference type="EMBL" id="GFP34890.1"/>
    </source>
</evidence>
<name>A0A6V8PS27_9ACTN</name>
<dbReference type="Pfam" id="PF00892">
    <property type="entry name" value="EamA"/>
    <property type="match status" value="1"/>
</dbReference>
<feature type="transmembrane region" description="Helical" evidence="2">
    <location>
        <begin position="21"/>
        <end position="41"/>
    </location>
</feature>
<accession>A0A6V8PS27</accession>
<organism evidence="4 5">
    <name type="scientific">Candidatus Hakubella thermalkaliphila</name>
    <dbReference type="NCBI Taxonomy" id="2754717"/>
    <lineage>
        <taxon>Bacteria</taxon>
        <taxon>Bacillati</taxon>
        <taxon>Actinomycetota</taxon>
        <taxon>Actinomycetota incertae sedis</taxon>
        <taxon>Candidatus Hakubellales</taxon>
        <taxon>Candidatus Hakubellaceae</taxon>
        <taxon>Candidatus Hakubella</taxon>
    </lineage>
</organism>
<dbReference type="EMBL" id="BLSB01000031">
    <property type="protein sequence ID" value="GFP34890.1"/>
    <property type="molecule type" value="Genomic_DNA"/>
</dbReference>
<feature type="domain" description="EamA" evidence="3">
    <location>
        <begin position="23"/>
        <end position="126"/>
    </location>
</feature>
<proteinExistence type="inferred from homology"/>
<evidence type="ECO:0000259" key="3">
    <source>
        <dbReference type="Pfam" id="PF00892"/>
    </source>
</evidence>
<evidence type="ECO:0000256" key="2">
    <source>
        <dbReference type="SAM" id="Phobius"/>
    </source>
</evidence>
<feature type="transmembrane region" description="Helical" evidence="2">
    <location>
        <begin position="53"/>
        <end position="69"/>
    </location>
</feature>
<comment type="similarity">
    <text evidence="1">Belongs to the EamA transporter family.</text>
</comment>
<gene>
    <name evidence="4" type="ORF">HKBW3S43_00682</name>
</gene>
<dbReference type="InterPro" id="IPR000620">
    <property type="entry name" value="EamA_dom"/>
</dbReference>